<name>A0ACD3BAJ9_9AGAR</name>
<proteinExistence type="predicted"/>
<gene>
    <name evidence="1" type="ORF">BDN72DRAFT_759432</name>
</gene>
<evidence type="ECO:0000313" key="2">
    <source>
        <dbReference type="Proteomes" id="UP000308600"/>
    </source>
</evidence>
<reference evidence="1 2" key="1">
    <citation type="journal article" date="2019" name="Nat. Ecol. Evol.">
        <title>Megaphylogeny resolves global patterns of mushroom evolution.</title>
        <authorList>
            <person name="Varga T."/>
            <person name="Krizsan K."/>
            <person name="Foldi C."/>
            <person name="Dima B."/>
            <person name="Sanchez-Garcia M."/>
            <person name="Sanchez-Ramirez S."/>
            <person name="Szollosi G.J."/>
            <person name="Szarkandi J.G."/>
            <person name="Papp V."/>
            <person name="Albert L."/>
            <person name="Andreopoulos W."/>
            <person name="Angelini C."/>
            <person name="Antonin V."/>
            <person name="Barry K.W."/>
            <person name="Bougher N.L."/>
            <person name="Buchanan P."/>
            <person name="Buyck B."/>
            <person name="Bense V."/>
            <person name="Catcheside P."/>
            <person name="Chovatia M."/>
            <person name="Cooper J."/>
            <person name="Damon W."/>
            <person name="Desjardin D."/>
            <person name="Finy P."/>
            <person name="Geml J."/>
            <person name="Haridas S."/>
            <person name="Hughes K."/>
            <person name="Justo A."/>
            <person name="Karasinski D."/>
            <person name="Kautmanova I."/>
            <person name="Kiss B."/>
            <person name="Kocsube S."/>
            <person name="Kotiranta H."/>
            <person name="LaButti K.M."/>
            <person name="Lechner B.E."/>
            <person name="Liimatainen K."/>
            <person name="Lipzen A."/>
            <person name="Lukacs Z."/>
            <person name="Mihaltcheva S."/>
            <person name="Morgado L.N."/>
            <person name="Niskanen T."/>
            <person name="Noordeloos M.E."/>
            <person name="Ohm R.A."/>
            <person name="Ortiz-Santana B."/>
            <person name="Ovrebo C."/>
            <person name="Racz N."/>
            <person name="Riley R."/>
            <person name="Savchenko A."/>
            <person name="Shiryaev A."/>
            <person name="Soop K."/>
            <person name="Spirin V."/>
            <person name="Szebenyi C."/>
            <person name="Tomsovsky M."/>
            <person name="Tulloss R.E."/>
            <person name="Uehling J."/>
            <person name="Grigoriev I.V."/>
            <person name="Vagvolgyi C."/>
            <person name="Papp T."/>
            <person name="Martin F.M."/>
            <person name="Miettinen O."/>
            <person name="Hibbett D.S."/>
            <person name="Nagy L.G."/>
        </authorList>
    </citation>
    <scope>NUCLEOTIDE SEQUENCE [LARGE SCALE GENOMIC DNA]</scope>
    <source>
        <strain evidence="1 2">NL-1719</strain>
    </source>
</reference>
<dbReference type="Proteomes" id="UP000308600">
    <property type="component" value="Unassembled WGS sequence"/>
</dbReference>
<organism evidence="1 2">
    <name type="scientific">Pluteus cervinus</name>
    <dbReference type="NCBI Taxonomy" id="181527"/>
    <lineage>
        <taxon>Eukaryota</taxon>
        <taxon>Fungi</taxon>
        <taxon>Dikarya</taxon>
        <taxon>Basidiomycota</taxon>
        <taxon>Agaricomycotina</taxon>
        <taxon>Agaricomycetes</taxon>
        <taxon>Agaricomycetidae</taxon>
        <taxon>Agaricales</taxon>
        <taxon>Pluteineae</taxon>
        <taxon>Pluteaceae</taxon>
        <taxon>Pluteus</taxon>
    </lineage>
</organism>
<evidence type="ECO:0000313" key="1">
    <source>
        <dbReference type="EMBL" id="TFK74669.1"/>
    </source>
</evidence>
<sequence>MLQVEGCLFRVPRLYFERESEFFRTTFQLPPPARSRIRDGDSDERPLRLDQVKKADFRALLSIIYPSFQTLPTAFTTDQWISILELSTMWAFDKIRKLSIENLEPKVLDPIQQLTLAQEHAIKSWTLPAVMKLVKRDEAIRLEEGMKIGIETTLKIASIRECRCLNELTGGWTVKERQGEGPTPGEISLEDKIKQVFAL</sequence>
<keyword evidence="2" id="KW-1185">Reference proteome</keyword>
<dbReference type="EMBL" id="ML208267">
    <property type="protein sequence ID" value="TFK74669.1"/>
    <property type="molecule type" value="Genomic_DNA"/>
</dbReference>
<protein>
    <submittedName>
        <fullName evidence="1">Uncharacterized protein</fullName>
    </submittedName>
</protein>
<accession>A0ACD3BAJ9</accession>